<feature type="compositionally biased region" description="Low complexity" evidence="1">
    <location>
        <begin position="84"/>
        <end position="100"/>
    </location>
</feature>
<dbReference type="InterPro" id="IPR027073">
    <property type="entry name" value="5_3_exoribonuclease"/>
</dbReference>
<dbReference type="Gene3D" id="1.25.40.1050">
    <property type="match status" value="1"/>
</dbReference>
<feature type="domain" description="Xrn1 helical" evidence="2">
    <location>
        <begin position="193"/>
        <end position="300"/>
    </location>
</feature>
<protein>
    <recommendedName>
        <fullName evidence="2">Xrn1 helical domain-containing protein</fullName>
    </recommendedName>
</protein>
<proteinExistence type="predicted"/>
<dbReference type="Proteomes" id="UP001497444">
    <property type="component" value="Unassembled WGS sequence"/>
</dbReference>
<evidence type="ECO:0000259" key="2">
    <source>
        <dbReference type="Pfam" id="PF17846"/>
    </source>
</evidence>
<dbReference type="InterPro" id="IPR041412">
    <property type="entry name" value="Xrn1_helical"/>
</dbReference>
<dbReference type="EMBL" id="CAXAQS010000230">
    <property type="protein sequence ID" value="CAK9250724.1"/>
    <property type="molecule type" value="Genomic_DNA"/>
</dbReference>
<gene>
    <name evidence="3" type="ORF">CSSPJE1EN1_LOCUS26102</name>
</gene>
<evidence type="ECO:0000313" key="3">
    <source>
        <dbReference type="EMBL" id="CAK9250724.1"/>
    </source>
</evidence>
<accession>A0ABP0V8J2</accession>
<sequence>MSANAAPSASPSIALSTSDKIATGISTKTIDVAPYNIPTDLKSVAATVDDNNEHDNPQKRTRPTYNITNVVESKNEDFGHAAVENTTTSNSTESGSSDGDMAVIEDSEEKSVDVEEEEQHILIPSIDKILYTILVPNKSEDATINASNLGPRKVLTKEEIKERVKAKENELIESTRRLAKTILDCTRQDGSPASAHALPVCCQWLMLDAARSPIIDLYDSDIELDSNGKHLPWLWVLLLPFIDERRVVQAYRLCEGLLTRFERKRNIENGNFLFVHQEHVLARDILGRQYKYSSMGENSEGVESAILEVNSLQVDSVELNDEMTPEPGHGHSPPTAPLLSLFMLQPAKAYQVYYNLLLPNGTHHSMPLYQPQNFL</sequence>
<feature type="region of interest" description="Disordered" evidence="1">
    <location>
        <begin position="76"/>
        <end position="101"/>
    </location>
</feature>
<evidence type="ECO:0000313" key="4">
    <source>
        <dbReference type="Proteomes" id="UP001497444"/>
    </source>
</evidence>
<organism evidence="3 4">
    <name type="scientific">Sphagnum jensenii</name>
    <dbReference type="NCBI Taxonomy" id="128206"/>
    <lineage>
        <taxon>Eukaryota</taxon>
        <taxon>Viridiplantae</taxon>
        <taxon>Streptophyta</taxon>
        <taxon>Embryophyta</taxon>
        <taxon>Bryophyta</taxon>
        <taxon>Sphagnophytina</taxon>
        <taxon>Sphagnopsida</taxon>
        <taxon>Sphagnales</taxon>
        <taxon>Sphagnaceae</taxon>
        <taxon>Sphagnum</taxon>
    </lineage>
</organism>
<dbReference type="PANTHER" id="PTHR12341:SF41">
    <property type="entry name" value="5'-3' EXORIBONUCLEASE 2"/>
    <property type="match status" value="1"/>
</dbReference>
<name>A0ABP0V8J2_9BRYO</name>
<comment type="caution">
    <text evidence="3">The sequence shown here is derived from an EMBL/GenBank/DDBJ whole genome shotgun (WGS) entry which is preliminary data.</text>
</comment>
<dbReference type="PANTHER" id="PTHR12341">
    <property type="entry name" value="5'-&gt;3' EXORIBONUCLEASE"/>
    <property type="match status" value="1"/>
</dbReference>
<evidence type="ECO:0000256" key="1">
    <source>
        <dbReference type="SAM" id="MobiDB-lite"/>
    </source>
</evidence>
<reference evidence="3" key="1">
    <citation type="submission" date="2024-02" db="EMBL/GenBank/DDBJ databases">
        <authorList>
            <consortium name="ELIXIR-Norway"/>
            <consortium name="Elixir Norway"/>
        </authorList>
    </citation>
    <scope>NUCLEOTIDE SEQUENCE</scope>
</reference>
<dbReference type="Pfam" id="PF17846">
    <property type="entry name" value="XRN_M"/>
    <property type="match status" value="1"/>
</dbReference>
<keyword evidence="4" id="KW-1185">Reference proteome</keyword>